<dbReference type="Proteomes" id="UP001469553">
    <property type="component" value="Unassembled WGS sequence"/>
</dbReference>
<keyword evidence="2" id="KW-1185">Reference proteome</keyword>
<gene>
    <name evidence="1" type="ORF">AMECASPLE_011427</name>
</gene>
<accession>A0ABV0ZLB3</accession>
<organism evidence="1 2">
    <name type="scientific">Ameca splendens</name>
    <dbReference type="NCBI Taxonomy" id="208324"/>
    <lineage>
        <taxon>Eukaryota</taxon>
        <taxon>Metazoa</taxon>
        <taxon>Chordata</taxon>
        <taxon>Craniata</taxon>
        <taxon>Vertebrata</taxon>
        <taxon>Euteleostomi</taxon>
        <taxon>Actinopterygii</taxon>
        <taxon>Neopterygii</taxon>
        <taxon>Teleostei</taxon>
        <taxon>Neoteleostei</taxon>
        <taxon>Acanthomorphata</taxon>
        <taxon>Ovalentaria</taxon>
        <taxon>Atherinomorphae</taxon>
        <taxon>Cyprinodontiformes</taxon>
        <taxon>Goodeidae</taxon>
        <taxon>Ameca</taxon>
    </lineage>
</organism>
<dbReference type="EMBL" id="JAHRIP010066521">
    <property type="protein sequence ID" value="MEQ2306750.1"/>
    <property type="molecule type" value="Genomic_DNA"/>
</dbReference>
<evidence type="ECO:0000313" key="1">
    <source>
        <dbReference type="EMBL" id="MEQ2306750.1"/>
    </source>
</evidence>
<sequence length="152" mass="17522">MYSNKIRSSRRNPCFIFLLPLEGQKDLGVERMRQSACGELRTSSPRHTFDAGFEYKAPTSALHRITLSPQGDKMEKAFLKTKGGKYLQVRRNTRNEVKLYALDLQGNRKGTDVCILTREINQRKQMAFQFHYNHGLYSPKVDGENIKVKSHS</sequence>
<protein>
    <submittedName>
        <fullName evidence="1">Uncharacterized protein</fullName>
    </submittedName>
</protein>
<comment type="caution">
    <text evidence="1">The sequence shown here is derived from an EMBL/GenBank/DDBJ whole genome shotgun (WGS) entry which is preliminary data.</text>
</comment>
<name>A0ABV0ZLB3_9TELE</name>
<proteinExistence type="predicted"/>
<evidence type="ECO:0000313" key="2">
    <source>
        <dbReference type="Proteomes" id="UP001469553"/>
    </source>
</evidence>
<reference evidence="1 2" key="1">
    <citation type="submission" date="2021-06" db="EMBL/GenBank/DDBJ databases">
        <authorList>
            <person name="Palmer J.M."/>
        </authorList>
    </citation>
    <scope>NUCLEOTIDE SEQUENCE [LARGE SCALE GENOMIC DNA]</scope>
    <source>
        <strain evidence="1 2">AS_MEX2019</strain>
        <tissue evidence="1">Muscle</tissue>
    </source>
</reference>